<evidence type="ECO:0000313" key="9">
    <source>
        <dbReference type="EMBL" id="ETO18614.1"/>
    </source>
</evidence>
<sequence length="334" mass="39104">MDGEEWFYIDPFTEQPSTVAVTSYELKELFLTKRVTADCLVWNNSVGDDFVAISSLPELAEYLVSGNQVDASVQNVNMGKDSPENWREFFTEEGRAYYHNVITEEITWEKPDCLKTEEELGKAGDWQWIPHPHYGFAKAKFITTRKNGALAFETEEIFDYLFFFYWTLKKNEIVHKNISNKKKKEILISKGTVTYRVLWAILSRSTADLVMLDVLEPPVILHNLEKRFRTDEIYTKIGDILVAVNPYKRLPLYLPSVLDQYKEQDTKHLPPHVFEIAKNAFKKLLETSVSQSIIIRFTFSHFFFFLRRASDVERKGEKKKERREKLGYVLTIQI</sequence>
<protein>
    <submittedName>
        <fullName evidence="9">Uncharacterized protein</fullName>
    </submittedName>
</protein>
<evidence type="ECO:0000256" key="3">
    <source>
        <dbReference type="ARBA" id="ARBA00023123"/>
    </source>
</evidence>
<evidence type="ECO:0000313" key="10">
    <source>
        <dbReference type="Proteomes" id="UP000023152"/>
    </source>
</evidence>
<dbReference type="PROSITE" id="PS50020">
    <property type="entry name" value="WW_DOMAIN_2"/>
    <property type="match status" value="1"/>
</dbReference>
<dbReference type="PANTHER" id="PTHR13140:SF845">
    <property type="entry name" value="MYOSIN-LIKE PROTEIN"/>
    <property type="match status" value="1"/>
</dbReference>
<dbReference type="SMART" id="SM00456">
    <property type="entry name" value="WW"/>
    <property type="match status" value="1"/>
</dbReference>
<evidence type="ECO:0000259" key="7">
    <source>
        <dbReference type="PROSITE" id="PS50020"/>
    </source>
</evidence>
<dbReference type="GO" id="GO:0016459">
    <property type="term" value="C:myosin complex"/>
    <property type="evidence" value="ECO:0007669"/>
    <property type="project" value="UniProtKB-KW"/>
</dbReference>
<dbReference type="InterPro" id="IPR027417">
    <property type="entry name" value="P-loop_NTPase"/>
</dbReference>
<dbReference type="InterPro" id="IPR036961">
    <property type="entry name" value="Kinesin_motor_dom_sf"/>
</dbReference>
<keyword evidence="1" id="KW-0547">Nucleotide-binding</keyword>
<dbReference type="Pfam" id="PF00063">
    <property type="entry name" value="Myosin_head"/>
    <property type="match status" value="1"/>
</dbReference>
<feature type="domain" description="WW" evidence="7">
    <location>
        <begin position="80"/>
        <end position="113"/>
    </location>
</feature>
<evidence type="ECO:0000256" key="2">
    <source>
        <dbReference type="ARBA" id="ARBA00022840"/>
    </source>
</evidence>
<reference evidence="9 10" key="1">
    <citation type="journal article" date="2013" name="Curr. Biol.">
        <title>The Genome of the Foraminiferan Reticulomyxa filosa.</title>
        <authorList>
            <person name="Glockner G."/>
            <person name="Hulsmann N."/>
            <person name="Schleicher M."/>
            <person name="Noegel A.A."/>
            <person name="Eichinger L."/>
            <person name="Gallinger C."/>
            <person name="Pawlowski J."/>
            <person name="Sierra R."/>
            <person name="Euteneuer U."/>
            <person name="Pillet L."/>
            <person name="Moustafa A."/>
            <person name="Platzer M."/>
            <person name="Groth M."/>
            <person name="Szafranski K."/>
            <person name="Schliwa M."/>
        </authorList>
    </citation>
    <scope>NUCLEOTIDE SEQUENCE [LARGE SCALE GENOMIC DNA]</scope>
</reference>
<dbReference type="Gene3D" id="3.40.850.10">
    <property type="entry name" value="Kinesin motor domain"/>
    <property type="match status" value="1"/>
</dbReference>
<feature type="domain" description="Myosin motor" evidence="8">
    <location>
        <begin position="204"/>
        <end position="334"/>
    </location>
</feature>
<evidence type="ECO:0000256" key="1">
    <source>
        <dbReference type="ARBA" id="ARBA00022741"/>
    </source>
</evidence>
<dbReference type="Proteomes" id="UP000023152">
    <property type="component" value="Unassembled WGS sequence"/>
</dbReference>
<dbReference type="GO" id="GO:0016020">
    <property type="term" value="C:membrane"/>
    <property type="evidence" value="ECO:0007669"/>
    <property type="project" value="TreeGrafter"/>
</dbReference>
<gene>
    <name evidence="9" type="ORF">RFI_18649</name>
</gene>
<dbReference type="AlphaFoldDB" id="X6MYP9"/>
<name>X6MYP9_RETFI</name>
<dbReference type="SUPFAM" id="SSF51045">
    <property type="entry name" value="WW domain"/>
    <property type="match status" value="1"/>
</dbReference>
<dbReference type="InterPro" id="IPR036020">
    <property type="entry name" value="WW_dom_sf"/>
</dbReference>
<organism evidence="9 10">
    <name type="scientific">Reticulomyxa filosa</name>
    <dbReference type="NCBI Taxonomy" id="46433"/>
    <lineage>
        <taxon>Eukaryota</taxon>
        <taxon>Sar</taxon>
        <taxon>Rhizaria</taxon>
        <taxon>Retaria</taxon>
        <taxon>Foraminifera</taxon>
        <taxon>Monothalamids</taxon>
        <taxon>Reticulomyxidae</taxon>
        <taxon>Reticulomyxa</taxon>
    </lineage>
</organism>
<evidence type="ECO:0000256" key="4">
    <source>
        <dbReference type="ARBA" id="ARBA00023175"/>
    </source>
</evidence>
<comment type="caution">
    <text evidence="6">Lacks conserved residue(s) required for the propagation of feature annotation.</text>
</comment>
<keyword evidence="10" id="KW-1185">Reference proteome</keyword>
<evidence type="ECO:0000256" key="5">
    <source>
        <dbReference type="ARBA" id="ARBA00023203"/>
    </source>
</evidence>
<dbReference type="Pfam" id="PF00397">
    <property type="entry name" value="WW"/>
    <property type="match status" value="1"/>
</dbReference>
<dbReference type="EMBL" id="ASPP01014670">
    <property type="protein sequence ID" value="ETO18614.1"/>
    <property type="molecule type" value="Genomic_DNA"/>
</dbReference>
<dbReference type="GO" id="GO:0000146">
    <property type="term" value="F:microfilament motor activity"/>
    <property type="evidence" value="ECO:0007669"/>
    <property type="project" value="TreeGrafter"/>
</dbReference>
<keyword evidence="2" id="KW-0067">ATP-binding</keyword>
<dbReference type="OrthoDB" id="10055605at2759"/>
<keyword evidence="5 6" id="KW-0009">Actin-binding</keyword>
<dbReference type="GO" id="GO:0051015">
    <property type="term" value="F:actin filament binding"/>
    <property type="evidence" value="ECO:0007669"/>
    <property type="project" value="TreeGrafter"/>
</dbReference>
<keyword evidence="4" id="KW-0505">Motor protein</keyword>
<evidence type="ECO:0000259" key="8">
    <source>
        <dbReference type="PROSITE" id="PS51456"/>
    </source>
</evidence>
<dbReference type="GO" id="GO:0005524">
    <property type="term" value="F:ATP binding"/>
    <property type="evidence" value="ECO:0007669"/>
    <property type="project" value="UniProtKB-KW"/>
</dbReference>
<dbReference type="GO" id="GO:0007015">
    <property type="term" value="P:actin filament organization"/>
    <property type="evidence" value="ECO:0007669"/>
    <property type="project" value="TreeGrafter"/>
</dbReference>
<dbReference type="InterPro" id="IPR001202">
    <property type="entry name" value="WW_dom"/>
</dbReference>
<keyword evidence="3 6" id="KW-0518">Myosin</keyword>
<dbReference type="SUPFAM" id="SSF52540">
    <property type="entry name" value="P-loop containing nucleoside triphosphate hydrolases"/>
    <property type="match status" value="1"/>
</dbReference>
<dbReference type="Gene3D" id="2.20.70.10">
    <property type="match status" value="1"/>
</dbReference>
<proteinExistence type="inferred from homology"/>
<dbReference type="CDD" id="cd00201">
    <property type="entry name" value="WW"/>
    <property type="match status" value="1"/>
</dbReference>
<evidence type="ECO:0000256" key="6">
    <source>
        <dbReference type="PROSITE-ProRule" id="PRU00782"/>
    </source>
</evidence>
<feature type="non-terminal residue" evidence="9">
    <location>
        <position position="334"/>
    </location>
</feature>
<dbReference type="InterPro" id="IPR001609">
    <property type="entry name" value="Myosin_head_motor_dom-like"/>
</dbReference>
<accession>X6MYP9</accession>
<dbReference type="PROSITE" id="PS51456">
    <property type="entry name" value="MYOSIN_MOTOR"/>
    <property type="match status" value="1"/>
</dbReference>
<dbReference type="GO" id="GO:0005737">
    <property type="term" value="C:cytoplasm"/>
    <property type="evidence" value="ECO:0007669"/>
    <property type="project" value="TreeGrafter"/>
</dbReference>
<comment type="caution">
    <text evidence="9">The sequence shown here is derived from an EMBL/GenBank/DDBJ whole genome shotgun (WGS) entry which is preliminary data.</text>
</comment>
<dbReference type="PANTHER" id="PTHR13140">
    <property type="entry name" value="MYOSIN"/>
    <property type="match status" value="1"/>
</dbReference>
<comment type="similarity">
    <text evidence="6">Belongs to the TRAFAC class myosin-kinesin ATPase superfamily. Myosin family.</text>
</comment>